<evidence type="ECO:0000256" key="2">
    <source>
        <dbReference type="SAM" id="Phobius"/>
    </source>
</evidence>
<keyword evidence="2" id="KW-0812">Transmembrane</keyword>
<evidence type="ECO:0000256" key="1">
    <source>
        <dbReference type="SAM" id="MobiDB-lite"/>
    </source>
</evidence>
<dbReference type="OrthoDB" id="266085at2759"/>
<keyword evidence="2" id="KW-1133">Transmembrane helix</keyword>
<proteinExistence type="predicted"/>
<keyword evidence="2" id="KW-0472">Membrane</keyword>
<feature type="compositionally biased region" description="Low complexity" evidence="1">
    <location>
        <begin position="427"/>
        <end position="436"/>
    </location>
</feature>
<feature type="region of interest" description="Disordered" evidence="1">
    <location>
        <begin position="37"/>
        <end position="63"/>
    </location>
</feature>
<dbReference type="KEGG" id="lmat:92511626"/>
<feature type="compositionally biased region" description="Polar residues" evidence="1">
    <location>
        <begin position="345"/>
        <end position="372"/>
    </location>
</feature>
<comment type="caution">
    <text evidence="3">The sequence shown here is derived from an EMBL/GenBank/DDBJ whole genome shotgun (WGS) entry which is preliminary data.</text>
</comment>
<accession>A0A836GDE2</accession>
<feature type="compositionally biased region" description="Basic and acidic residues" evidence="1">
    <location>
        <begin position="166"/>
        <end position="183"/>
    </location>
</feature>
<feature type="compositionally biased region" description="Low complexity" evidence="1">
    <location>
        <begin position="200"/>
        <end position="210"/>
    </location>
</feature>
<dbReference type="RefSeq" id="XP_067176393.1">
    <property type="nucleotide sequence ID" value="XM_067319114.1"/>
</dbReference>
<gene>
    <name evidence="3" type="ORF">LSCM1_01506</name>
</gene>
<organism evidence="3 4">
    <name type="scientific">Leishmania martiniquensis</name>
    <dbReference type="NCBI Taxonomy" id="1580590"/>
    <lineage>
        <taxon>Eukaryota</taxon>
        <taxon>Discoba</taxon>
        <taxon>Euglenozoa</taxon>
        <taxon>Kinetoplastea</taxon>
        <taxon>Metakinetoplastina</taxon>
        <taxon>Trypanosomatida</taxon>
        <taxon>Trypanosomatidae</taxon>
        <taxon>Leishmaniinae</taxon>
        <taxon>Leishmania</taxon>
    </lineage>
</organism>
<feature type="region of interest" description="Disordered" evidence="1">
    <location>
        <begin position="449"/>
        <end position="468"/>
    </location>
</feature>
<dbReference type="AlphaFoldDB" id="A0A836GDE2"/>
<dbReference type="Proteomes" id="UP000673552">
    <property type="component" value="Unassembled WGS sequence"/>
</dbReference>
<protein>
    <submittedName>
        <fullName evidence="3">Uncharacterized protein</fullName>
    </submittedName>
</protein>
<evidence type="ECO:0000313" key="3">
    <source>
        <dbReference type="EMBL" id="KAG5471419.1"/>
    </source>
</evidence>
<feature type="compositionally biased region" description="Polar residues" evidence="1">
    <location>
        <begin position="239"/>
        <end position="252"/>
    </location>
</feature>
<dbReference type="EMBL" id="JAFEUZ010000031">
    <property type="protein sequence ID" value="KAG5471419.1"/>
    <property type="molecule type" value="Genomic_DNA"/>
</dbReference>
<reference evidence="4" key="1">
    <citation type="journal article" date="2021" name="Microbiol. Resour. Announc.">
        <title>LGAAP: Leishmaniinae Genome Assembly and Annotation Pipeline.</title>
        <authorList>
            <person name="Almutairi H."/>
            <person name="Urbaniak M.D."/>
            <person name="Bates M.D."/>
            <person name="Jariyapan N."/>
            <person name="Kwakye-Nuako G."/>
            <person name="Thomaz-Soccol V."/>
            <person name="Al-Salem W.S."/>
            <person name="Dillon R.J."/>
            <person name="Bates P.A."/>
            <person name="Gatherer D."/>
        </authorList>
    </citation>
    <scope>NUCLEOTIDE SEQUENCE [LARGE SCALE GENOMIC DNA]</scope>
</reference>
<name>A0A836GDE2_9TRYP</name>
<feature type="compositionally biased region" description="Low complexity" evidence="1">
    <location>
        <begin position="501"/>
        <end position="512"/>
    </location>
</feature>
<feature type="compositionally biased region" description="Low complexity" evidence="1">
    <location>
        <begin position="155"/>
        <end position="165"/>
    </location>
</feature>
<feature type="region of interest" description="Disordered" evidence="1">
    <location>
        <begin position="152"/>
        <end position="215"/>
    </location>
</feature>
<keyword evidence="4" id="KW-1185">Reference proteome</keyword>
<feature type="compositionally biased region" description="Basic and acidic residues" evidence="1">
    <location>
        <begin position="449"/>
        <end position="462"/>
    </location>
</feature>
<feature type="transmembrane region" description="Helical" evidence="2">
    <location>
        <begin position="569"/>
        <end position="588"/>
    </location>
</feature>
<feature type="region of interest" description="Disordered" evidence="1">
    <location>
        <begin position="484"/>
        <end position="538"/>
    </location>
</feature>
<feature type="region of interest" description="Disordered" evidence="1">
    <location>
        <begin position="413"/>
        <end position="439"/>
    </location>
</feature>
<reference evidence="4" key="2">
    <citation type="journal article" date="2021" name="Sci. Data">
        <title>Chromosome-scale genome sequencing, assembly and annotation of six genomes from subfamily Leishmaniinae.</title>
        <authorList>
            <person name="Almutairi H."/>
            <person name="Urbaniak M.D."/>
            <person name="Bates M.D."/>
            <person name="Jariyapan N."/>
            <person name="Kwakye-Nuako G."/>
            <person name="Thomaz Soccol V."/>
            <person name="Al-Salem W.S."/>
            <person name="Dillon R.J."/>
            <person name="Bates P.A."/>
            <person name="Gatherer D."/>
        </authorList>
    </citation>
    <scope>NUCLEOTIDE SEQUENCE [LARGE SCALE GENOMIC DNA]</scope>
</reference>
<sequence>MSVSIRSPTSATCTVGEPIIAAVASSPAQERLVKSDRIPRLLSEPMQRSPFTNAEAKESDVPSLLSGDDPAVAYSSSIISSHEASFYSSLKVSRADNLDGLEGCATRVGHGFVSTPTGASAEKYVSEHRPSAGPRLFTPKRPLTQHSAEFHGTEAESAPHAAAKAASERRTPSEDTGKAEKLGEAGACPQSISASEKCSRSSQPRSPHSRLMSPAGEVKTLQELLEWRAHLSAWKESLETQGGSNLHGTNGTKKGVRRPQEGGAIPAGPLHGERAPGSVQPTIAMAEMSSRSPASPRTEAFQGCRIGMHGTPTAPVSPPAKTESHAAGADFLAAAQLARSRHSHTSSGAVNQTEPANDSVTKSSVGFSSQPRSPMRMEERHLSSAQQHAQLEQHLSLHENLVTQVSPTARVTISTRGGREGVGTGRSGRPSGAGSPVLSSLRCLEGVGPEDHAFSPGHERRPWARGALPPAVHTPLSVYPSQGCGFDGYRSRDNRSSPYPGSGKSTISSGGIQRQHSRDASSPLAPPRTPQSRSHKMKVVPPAMKLRELGAEDEVPVFAVPIDEETNKAVVGFVSALVLLICLVFICAM</sequence>
<feature type="region of interest" description="Disordered" evidence="1">
    <location>
        <begin position="336"/>
        <end position="390"/>
    </location>
</feature>
<dbReference type="GeneID" id="92511626"/>
<evidence type="ECO:0000313" key="4">
    <source>
        <dbReference type="Proteomes" id="UP000673552"/>
    </source>
</evidence>
<feature type="region of interest" description="Disordered" evidence="1">
    <location>
        <begin position="239"/>
        <end position="277"/>
    </location>
</feature>